<dbReference type="SMART" id="SM00530">
    <property type="entry name" value="HTH_XRE"/>
    <property type="match status" value="1"/>
</dbReference>
<dbReference type="Proteomes" id="UP000286287">
    <property type="component" value="Unassembled WGS sequence"/>
</dbReference>
<evidence type="ECO:0000256" key="2">
    <source>
        <dbReference type="ARBA" id="ARBA00023125"/>
    </source>
</evidence>
<dbReference type="PROSITE" id="PS50943">
    <property type="entry name" value="HTH_CROC1"/>
    <property type="match status" value="1"/>
</dbReference>
<evidence type="ECO:0000313" key="6">
    <source>
        <dbReference type="Proteomes" id="UP000286287"/>
    </source>
</evidence>
<evidence type="ECO:0000259" key="4">
    <source>
        <dbReference type="PROSITE" id="PS50943"/>
    </source>
</evidence>
<dbReference type="GO" id="GO:0003700">
    <property type="term" value="F:DNA-binding transcription factor activity"/>
    <property type="evidence" value="ECO:0007669"/>
    <property type="project" value="TreeGrafter"/>
</dbReference>
<dbReference type="InterPro" id="IPR050807">
    <property type="entry name" value="TransReg_Diox_bact_type"/>
</dbReference>
<sequence>MFGRRLREERKLRDWTLEDLGERCALAWNYIADVERGERNVTIDTAAKLAGGLGVPLWQLLRSSE</sequence>
<gene>
    <name evidence="5" type="ORF">D3875_00675</name>
</gene>
<reference evidence="5 6" key="1">
    <citation type="submission" date="2018-09" db="EMBL/GenBank/DDBJ databases">
        <authorList>
            <person name="Zhu H."/>
        </authorList>
    </citation>
    <scope>NUCLEOTIDE SEQUENCE [LARGE SCALE GENOMIC DNA]</scope>
    <source>
        <strain evidence="5 6">K2S05-167</strain>
    </source>
</reference>
<organism evidence="5 6">
    <name type="scientific">Deinococcus cavernae</name>
    <dbReference type="NCBI Taxonomy" id="2320857"/>
    <lineage>
        <taxon>Bacteria</taxon>
        <taxon>Thermotogati</taxon>
        <taxon>Deinococcota</taxon>
        <taxon>Deinococci</taxon>
        <taxon>Deinococcales</taxon>
        <taxon>Deinococcaceae</taxon>
        <taxon>Deinococcus</taxon>
    </lineage>
</organism>
<keyword evidence="3" id="KW-0804">Transcription</keyword>
<dbReference type="EMBL" id="QYUJ01000004">
    <property type="protein sequence ID" value="RJF75596.1"/>
    <property type="molecule type" value="Genomic_DNA"/>
</dbReference>
<evidence type="ECO:0000256" key="1">
    <source>
        <dbReference type="ARBA" id="ARBA00023015"/>
    </source>
</evidence>
<evidence type="ECO:0000256" key="3">
    <source>
        <dbReference type="ARBA" id="ARBA00023163"/>
    </source>
</evidence>
<keyword evidence="2" id="KW-0238">DNA-binding</keyword>
<dbReference type="OrthoDB" id="5461347at2"/>
<keyword evidence="1" id="KW-0805">Transcription regulation</keyword>
<dbReference type="SUPFAM" id="SSF47413">
    <property type="entry name" value="lambda repressor-like DNA-binding domains"/>
    <property type="match status" value="1"/>
</dbReference>
<keyword evidence="6" id="KW-1185">Reference proteome</keyword>
<dbReference type="Pfam" id="PF01381">
    <property type="entry name" value="HTH_3"/>
    <property type="match status" value="1"/>
</dbReference>
<dbReference type="CDD" id="cd00093">
    <property type="entry name" value="HTH_XRE"/>
    <property type="match status" value="1"/>
</dbReference>
<dbReference type="GO" id="GO:0005829">
    <property type="term" value="C:cytosol"/>
    <property type="evidence" value="ECO:0007669"/>
    <property type="project" value="TreeGrafter"/>
</dbReference>
<dbReference type="Gene3D" id="1.10.260.40">
    <property type="entry name" value="lambda repressor-like DNA-binding domains"/>
    <property type="match status" value="1"/>
</dbReference>
<dbReference type="AlphaFoldDB" id="A0A418VHI6"/>
<dbReference type="PANTHER" id="PTHR46797:SF23">
    <property type="entry name" value="HTH-TYPE TRANSCRIPTIONAL REGULATOR SUTR"/>
    <property type="match status" value="1"/>
</dbReference>
<dbReference type="PANTHER" id="PTHR46797">
    <property type="entry name" value="HTH-TYPE TRANSCRIPTIONAL REGULATOR"/>
    <property type="match status" value="1"/>
</dbReference>
<name>A0A418VHI6_9DEIO</name>
<evidence type="ECO:0000313" key="5">
    <source>
        <dbReference type="EMBL" id="RJF75596.1"/>
    </source>
</evidence>
<dbReference type="InterPro" id="IPR010982">
    <property type="entry name" value="Lambda_DNA-bd_dom_sf"/>
</dbReference>
<comment type="caution">
    <text evidence="5">The sequence shown here is derived from an EMBL/GenBank/DDBJ whole genome shotgun (WGS) entry which is preliminary data.</text>
</comment>
<protein>
    <submittedName>
        <fullName evidence="5">XRE family transcriptional regulator</fullName>
    </submittedName>
</protein>
<feature type="domain" description="HTH cro/C1-type" evidence="4">
    <location>
        <begin position="6"/>
        <end position="60"/>
    </location>
</feature>
<accession>A0A418VHI6</accession>
<proteinExistence type="predicted"/>
<dbReference type="GO" id="GO:0003677">
    <property type="term" value="F:DNA binding"/>
    <property type="evidence" value="ECO:0007669"/>
    <property type="project" value="UniProtKB-KW"/>
</dbReference>
<dbReference type="InterPro" id="IPR001387">
    <property type="entry name" value="Cro/C1-type_HTH"/>
</dbReference>